<dbReference type="OrthoDB" id="1753160at2"/>
<evidence type="ECO:0000313" key="1">
    <source>
        <dbReference type="EMBL" id="APC41060.1"/>
    </source>
</evidence>
<gene>
    <name evidence="1" type="ORF">A7L45_13740</name>
</gene>
<protein>
    <recommendedName>
        <fullName evidence="3">HK97 gp10 family phage protein</fullName>
    </recommendedName>
</protein>
<proteinExistence type="predicted"/>
<evidence type="ECO:0000313" key="2">
    <source>
        <dbReference type="Proteomes" id="UP000182569"/>
    </source>
</evidence>
<name>A0A1J0GI43_9CLOT</name>
<organism evidence="1 2">
    <name type="scientific">Clostridium estertheticum subsp. estertheticum</name>
    <dbReference type="NCBI Taxonomy" id="1552"/>
    <lineage>
        <taxon>Bacteria</taxon>
        <taxon>Bacillati</taxon>
        <taxon>Bacillota</taxon>
        <taxon>Clostridia</taxon>
        <taxon>Eubacteriales</taxon>
        <taxon>Clostridiaceae</taxon>
        <taxon>Clostridium</taxon>
    </lineage>
</organism>
<dbReference type="KEGG" id="ceu:A7L45_13740"/>
<dbReference type="AlphaFoldDB" id="A0A1J0GI43"/>
<dbReference type="STRING" id="1552.A7L45_13740"/>
<evidence type="ECO:0008006" key="3">
    <source>
        <dbReference type="Google" id="ProtNLM"/>
    </source>
</evidence>
<dbReference type="Proteomes" id="UP000182569">
    <property type="component" value="Chromosome"/>
</dbReference>
<reference evidence="2" key="1">
    <citation type="journal article" date="2016" name="Front. Microbiol.">
        <title>Complete Genome Sequence of Clostridium estertheticum DSM 8809, a Microbe Identified in Spoiled Vacuum Packed Beef.</title>
        <authorList>
            <person name="Yu Z."/>
            <person name="Gunn L."/>
            <person name="Brennan E."/>
            <person name="Reid R."/>
            <person name="Wall P.G."/>
            <person name="Gaora O.P."/>
            <person name="Hurley D."/>
            <person name="Bolton D."/>
            <person name="Fanning S."/>
        </authorList>
    </citation>
    <scope>NUCLEOTIDE SEQUENCE [LARGE SCALE GENOMIC DNA]</scope>
    <source>
        <strain evidence="2">DSM 8809</strain>
    </source>
</reference>
<dbReference type="RefSeq" id="WP_071613354.1">
    <property type="nucleotide sequence ID" value="NZ_CP015756.1"/>
</dbReference>
<accession>A0A1J0GI43</accession>
<dbReference type="EMBL" id="CP015756">
    <property type="protein sequence ID" value="APC41060.1"/>
    <property type="molecule type" value="Genomic_DNA"/>
</dbReference>
<sequence length="114" mass="12583">MSGFSIDIKGILEGLAVFELKSKAAIGLYADTAGKKLEAEAKKSATWIDRSGLARKNIKGGKEWQGDQCRVYVCGNMVYSPYLELCNDKKYAVLKPTVDKLSPEILRGLNNLLR</sequence>
<keyword evidence="2" id="KW-1185">Reference proteome</keyword>